<dbReference type="AlphaFoldDB" id="A0A7J7KES7"/>
<sequence>MINSVVTLVAGNRRGGSKRTEVTEGALVTGDAVCRGGCISRQRAVVARGAVTRGRKQPLDLTIHAWGTRGGLVGALRTEGSGLTLSSIQSWCGRCRTAIAIPP</sequence>
<dbReference type="EMBL" id="VXIV02000685">
    <property type="protein sequence ID" value="KAF6036713.1"/>
    <property type="molecule type" value="Genomic_DNA"/>
</dbReference>
<comment type="caution">
    <text evidence="1">The sequence shown here is derived from an EMBL/GenBank/DDBJ whole genome shotgun (WGS) entry which is preliminary data.</text>
</comment>
<gene>
    <name evidence="1" type="ORF">EB796_004985</name>
</gene>
<keyword evidence="2" id="KW-1185">Reference proteome</keyword>
<evidence type="ECO:0000313" key="2">
    <source>
        <dbReference type="Proteomes" id="UP000593567"/>
    </source>
</evidence>
<proteinExistence type="predicted"/>
<name>A0A7J7KES7_BUGNE</name>
<reference evidence="1" key="1">
    <citation type="submission" date="2020-06" db="EMBL/GenBank/DDBJ databases">
        <title>Draft genome of Bugula neritina, a colonial animal packing powerful symbionts and potential medicines.</title>
        <authorList>
            <person name="Rayko M."/>
        </authorList>
    </citation>
    <scope>NUCLEOTIDE SEQUENCE [LARGE SCALE GENOMIC DNA]</scope>
    <source>
        <strain evidence="1">Kwan_BN1</strain>
    </source>
</reference>
<accession>A0A7J7KES7</accession>
<organism evidence="1 2">
    <name type="scientific">Bugula neritina</name>
    <name type="common">Brown bryozoan</name>
    <name type="synonym">Sertularia neritina</name>
    <dbReference type="NCBI Taxonomy" id="10212"/>
    <lineage>
        <taxon>Eukaryota</taxon>
        <taxon>Metazoa</taxon>
        <taxon>Spiralia</taxon>
        <taxon>Lophotrochozoa</taxon>
        <taxon>Bryozoa</taxon>
        <taxon>Gymnolaemata</taxon>
        <taxon>Cheilostomatida</taxon>
        <taxon>Flustrina</taxon>
        <taxon>Buguloidea</taxon>
        <taxon>Bugulidae</taxon>
        <taxon>Bugula</taxon>
    </lineage>
</organism>
<evidence type="ECO:0000313" key="1">
    <source>
        <dbReference type="EMBL" id="KAF6036713.1"/>
    </source>
</evidence>
<protein>
    <submittedName>
        <fullName evidence="1">Uncharacterized protein</fullName>
    </submittedName>
</protein>
<dbReference type="Proteomes" id="UP000593567">
    <property type="component" value="Unassembled WGS sequence"/>
</dbReference>